<dbReference type="OrthoDB" id="1740865at2759"/>
<dbReference type="EMBL" id="PKPP01002412">
    <property type="protein sequence ID" value="PWA75435.1"/>
    <property type="molecule type" value="Genomic_DNA"/>
</dbReference>
<reference evidence="1 2" key="1">
    <citation type="journal article" date="2018" name="Mol. Plant">
        <title>The genome of Artemisia annua provides insight into the evolution of Asteraceae family and artemisinin biosynthesis.</title>
        <authorList>
            <person name="Shen Q."/>
            <person name="Zhang L."/>
            <person name="Liao Z."/>
            <person name="Wang S."/>
            <person name="Yan T."/>
            <person name="Shi P."/>
            <person name="Liu M."/>
            <person name="Fu X."/>
            <person name="Pan Q."/>
            <person name="Wang Y."/>
            <person name="Lv Z."/>
            <person name="Lu X."/>
            <person name="Zhang F."/>
            <person name="Jiang W."/>
            <person name="Ma Y."/>
            <person name="Chen M."/>
            <person name="Hao X."/>
            <person name="Li L."/>
            <person name="Tang Y."/>
            <person name="Lv G."/>
            <person name="Zhou Y."/>
            <person name="Sun X."/>
            <person name="Brodelius P.E."/>
            <person name="Rose J.K.C."/>
            <person name="Tang K."/>
        </authorList>
    </citation>
    <scope>NUCLEOTIDE SEQUENCE [LARGE SCALE GENOMIC DNA]</scope>
    <source>
        <strain evidence="2">cv. Huhao1</strain>
        <tissue evidence="1">Leaf</tissue>
    </source>
</reference>
<dbReference type="Proteomes" id="UP000245207">
    <property type="component" value="Unassembled WGS sequence"/>
</dbReference>
<keyword evidence="1" id="KW-0695">RNA-directed DNA polymerase</keyword>
<dbReference type="GO" id="GO:0003964">
    <property type="term" value="F:RNA-directed DNA polymerase activity"/>
    <property type="evidence" value="ECO:0007669"/>
    <property type="project" value="UniProtKB-KW"/>
</dbReference>
<organism evidence="1 2">
    <name type="scientific">Artemisia annua</name>
    <name type="common">Sweet wormwood</name>
    <dbReference type="NCBI Taxonomy" id="35608"/>
    <lineage>
        <taxon>Eukaryota</taxon>
        <taxon>Viridiplantae</taxon>
        <taxon>Streptophyta</taxon>
        <taxon>Embryophyta</taxon>
        <taxon>Tracheophyta</taxon>
        <taxon>Spermatophyta</taxon>
        <taxon>Magnoliopsida</taxon>
        <taxon>eudicotyledons</taxon>
        <taxon>Gunneridae</taxon>
        <taxon>Pentapetalae</taxon>
        <taxon>asterids</taxon>
        <taxon>campanulids</taxon>
        <taxon>Asterales</taxon>
        <taxon>Asteraceae</taxon>
        <taxon>Asteroideae</taxon>
        <taxon>Anthemideae</taxon>
        <taxon>Artemisiinae</taxon>
        <taxon>Artemisia</taxon>
    </lineage>
</organism>
<protein>
    <submittedName>
        <fullName evidence="1">RNA-directed DNA polymerase, eukaryota</fullName>
    </submittedName>
</protein>
<comment type="caution">
    <text evidence="1">The sequence shown here is derived from an EMBL/GenBank/DDBJ whole genome shotgun (WGS) entry which is preliminary data.</text>
</comment>
<dbReference type="AlphaFoldDB" id="A0A2U1NPK3"/>
<sequence>MDRPDVVDRVFERKIHSLISFVMDQQPFGAISADKGGLDVGSLWAFNQALLLKWRWRFLNGNDMLWVKLIKSCHGIEGRFLNGGTTPPKSGVWTGIVKASTELHRRDLIPNSAFRRKGTLEATFPRLAALASNRNAFISDYWSTQGWNISWRRDIRGGAEQTQHDQLMACLRIINLNLEQDIWQWEFDNEETFTVRSVRNSLDIKRLPGAATATRWCNILPIKLLSYGSEGGVVGVRYSGVC</sequence>
<keyword evidence="2" id="KW-1185">Reference proteome</keyword>
<evidence type="ECO:0000313" key="2">
    <source>
        <dbReference type="Proteomes" id="UP000245207"/>
    </source>
</evidence>
<keyword evidence="1" id="KW-0548">Nucleotidyltransferase</keyword>
<name>A0A2U1NPK3_ARTAN</name>
<evidence type="ECO:0000313" key="1">
    <source>
        <dbReference type="EMBL" id="PWA75435.1"/>
    </source>
</evidence>
<keyword evidence="1" id="KW-0808">Transferase</keyword>
<gene>
    <name evidence="1" type="ORF">CTI12_AA242900</name>
</gene>
<proteinExistence type="predicted"/>
<accession>A0A2U1NPK3</accession>